<sequence>MMENTWLVEVRMLVYHYGIQKILFVNVLSPDNNGP</sequence>
<proteinExistence type="predicted"/>
<accession>A0A177ASC5</accession>
<evidence type="ECO:0000313" key="2">
    <source>
        <dbReference type="Proteomes" id="UP000078046"/>
    </source>
</evidence>
<dbReference type="Proteomes" id="UP000078046">
    <property type="component" value="Unassembled WGS sequence"/>
</dbReference>
<protein>
    <submittedName>
        <fullName evidence="1">Uncharacterized protein</fullName>
    </submittedName>
</protein>
<organism evidence="1 2">
    <name type="scientific">Intoshia linei</name>
    <dbReference type="NCBI Taxonomy" id="1819745"/>
    <lineage>
        <taxon>Eukaryota</taxon>
        <taxon>Metazoa</taxon>
        <taxon>Spiralia</taxon>
        <taxon>Lophotrochozoa</taxon>
        <taxon>Mesozoa</taxon>
        <taxon>Orthonectida</taxon>
        <taxon>Rhopaluridae</taxon>
        <taxon>Intoshia</taxon>
    </lineage>
</organism>
<name>A0A177ASC5_9BILA</name>
<dbReference type="EMBL" id="LWCA01001842">
    <property type="protein sequence ID" value="OAF64432.1"/>
    <property type="molecule type" value="Genomic_DNA"/>
</dbReference>
<gene>
    <name evidence="1" type="ORF">A3Q56_07844</name>
</gene>
<dbReference type="AlphaFoldDB" id="A0A177ASC5"/>
<keyword evidence="2" id="KW-1185">Reference proteome</keyword>
<comment type="caution">
    <text evidence="1">The sequence shown here is derived from an EMBL/GenBank/DDBJ whole genome shotgun (WGS) entry which is preliminary data.</text>
</comment>
<reference evidence="1 2" key="1">
    <citation type="submission" date="2016-04" db="EMBL/GenBank/DDBJ databases">
        <title>The genome of Intoshia linei affirms orthonectids as highly simplified spiralians.</title>
        <authorList>
            <person name="Mikhailov K.V."/>
            <person name="Slusarev G.S."/>
            <person name="Nikitin M.A."/>
            <person name="Logacheva M.D."/>
            <person name="Penin A."/>
            <person name="Aleoshin V."/>
            <person name="Panchin Y.V."/>
        </authorList>
    </citation>
    <scope>NUCLEOTIDE SEQUENCE [LARGE SCALE GENOMIC DNA]</scope>
    <source>
        <strain evidence="1">Intl2013</strain>
        <tissue evidence="1">Whole animal</tissue>
    </source>
</reference>
<evidence type="ECO:0000313" key="1">
    <source>
        <dbReference type="EMBL" id="OAF64432.1"/>
    </source>
</evidence>